<dbReference type="KEGG" id="mpe:MYPE2060"/>
<dbReference type="STRING" id="272633.gene:10731305"/>
<evidence type="ECO:0000256" key="1">
    <source>
        <dbReference type="SAM" id="SignalP"/>
    </source>
</evidence>
<proteinExistence type="predicted"/>
<dbReference type="TCDB" id="1.B.40.3.2">
    <property type="family name" value="the autotransporter-2 (at-2) family"/>
</dbReference>
<dbReference type="EMBL" id="BA000026">
    <property type="protein sequence ID" value="BAC43997.1"/>
    <property type="molecule type" value="Genomic_DNA"/>
</dbReference>
<reference evidence="2 3" key="1">
    <citation type="journal article" date="2002" name="Nucleic Acids Res.">
        <title>The complete genomic sequence of Mycoplasma penetrans, an intracellular bacterial pathogen in humans.</title>
        <authorList>
            <person name="Sasaki Y."/>
            <person name="Ishikawa J."/>
            <person name="Yamashita A."/>
            <person name="Oshima K."/>
            <person name="Kenri T."/>
            <person name="Furuya K."/>
            <person name="Yoshino C."/>
            <person name="Horino A."/>
            <person name="Shiba T."/>
            <person name="Sasaki T."/>
            <person name="Hattori M."/>
        </authorList>
    </citation>
    <scope>NUCLEOTIDE SEQUENCE [LARGE SCALE GENOMIC DNA]</scope>
    <source>
        <strain evidence="2 3">HF-2</strain>
    </source>
</reference>
<evidence type="ECO:0000313" key="2">
    <source>
        <dbReference type="EMBL" id="BAC43997.1"/>
    </source>
</evidence>
<dbReference type="HOGENOM" id="CLU_683001_0_0_14"/>
<gene>
    <name evidence="2" type="ordered locus">MYPE2060</name>
</gene>
<dbReference type="AlphaFoldDB" id="Q8EWJ7"/>
<protein>
    <recommendedName>
        <fullName evidence="4">Lipoprotein</fullName>
    </recommendedName>
</protein>
<feature type="signal peptide" evidence="1">
    <location>
        <begin position="1"/>
        <end position="30"/>
    </location>
</feature>
<keyword evidence="3" id="KW-1185">Reference proteome</keyword>
<organism evidence="2 3">
    <name type="scientific">Malacoplasma penetrans (strain HF-2)</name>
    <name type="common">Mycoplasma penetrans</name>
    <dbReference type="NCBI Taxonomy" id="272633"/>
    <lineage>
        <taxon>Bacteria</taxon>
        <taxon>Bacillati</taxon>
        <taxon>Mycoplasmatota</taxon>
        <taxon>Mycoplasmoidales</taxon>
        <taxon>Mycoplasmoidaceae</taxon>
        <taxon>Malacoplasma</taxon>
    </lineage>
</organism>
<sequence length="403" mass="43742">MRKRMKPKFIKLFLASSTVALTTVTLSSCAAQQVVQYGVYSPVLSNAPTDGDTEVTDRQKTFKNFYFNNFGYSSTSTLYAKATDTNNYSSFSNTYSAASWLGVMFPLVNYINYLSNLYYLGFNSNNNNWKKEIINVSSASDIENQFIYSLANTTSKGKSSLKFGVVGVALNFTTSTTSQNGGSSGTTSNNSIYPAKDSKLKFKKSDSTLTFESTSTFQLAVKLGYWNSSSNNPTQNLATVDQIKSEVSRVGSWDSSYVMTDSMYLVLNYSNVKLNLTYQTSKVKEADSSQSTTIDGLSEDGKEFTWTENLAKASLTPTFSFSGSSSSSSNGGSSGTSNTPALTTLDNSSVNTAVVSIASLLSSSSFNLENINKEKEKYLHSLTLSKEVPSSFASIFNGSTTTN</sequence>
<dbReference type="Proteomes" id="UP000002522">
    <property type="component" value="Chromosome"/>
</dbReference>
<evidence type="ECO:0008006" key="4">
    <source>
        <dbReference type="Google" id="ProtNLM"/>
    </source>
</evidence>
<name>Q8EWJ7_MALP2</name>
<keyword evidence="1" id="KW-0732">Signal</keyword>
<dbReference type="InParanoid" id="Q8EWJ7"/>
<evidence type="ECO:0000313" key="3">
    <source>
        <dbReference type="Proteomes" id="UP000002522"/>
    </source>
</evidence>
<dbReference type="PROSITE" id="PS51257">
    <property type="entry name" value="PROKAR_LIPOPROTEIN"/>
    <property type="match status" value="1"/>
</dbReference>
<accession>Q8EWJ7</accession>
<feature type="chain" id="PRO_5004308513" description="Lipoprotein" evidence="1">
    <location>
        <begin position="31"/>
        <end position="403"/>
    </location>
</feature>